<dbReference type="EMBL" id="FOGC01000002">
    <property type="protein sequence ID" value="SEQ28981.1"/>
    <property type="molecule type" value="Genomic_DNA"/>
</dbReference>
<sequence length="54" mass="6304">MPVVIELTNTLREMLILSRLLQQLFNYKESSYLAWPDNDAMMLAHASLPRGRKK</sequence>
<evidence type="ECO:0000313" key="1">
    <source>
        <dbReference type="EMBL" id="SEQ28981.1"/>
    </source>
</evidence>
<name>A0A1H9ETH4_9GAMM</name>
<dbReference type="AlphaFoldDB" id="A0A1H9ETH4"/>
<accession>A0A1H9ETH4</accession>
<evidence type="ECO:0000313" key="2">
    <source>
        <dbReference type="Proteomes" id="UP000242515"/>
    </source>
</evidence>
<gene>
    <name evidence="1" type="ORF">SAMN05216522_10253</name>
</gene>
<keyword evidence="2" id="KW-1185">Reference proteome</keyword>
<dbReference type="Proteomes" id="UP000242515">
    <property type="component" value="Unassembled WGS sequence"/>
</dbReference>
<reference evidence="2" key="1">
    <citation type="submission" date="2016-10" db="EMBL/GenBank/DDBJ databases">
        <authorList>
            <person name="Varghese N."/>
            <person name="Submissions S."/>
        </authorList>
    </citation>
    <scope>NUCLEOTIDE SEQUENCE [LARGE SCALE GENOMIC DNA]</scope>
    <source>
        <strain evidence="2">8N4</strain>
    </source>
</reference>
<proteinExistence type="predicted"/>
<dbReference type="STRING" id="988801.SAMN05216522_10253"/>
<organism evidence="1 2">
    <name type="scientific">Rosenbergiella nectarea</name>
    <dbReference type="NCBI Taxonomy" id="988801"/>
    <lineage>
        <taxon>Bacteria</taxon>
        <taxon>Pseudomonadati</taxon>
        <taxon>Pseudomonadota</taxon>
        <taxon>Gammaproteobacteria</taxon>
        <taxon>Enterobacterales</taxon>
        <taxon>Erwiniaceae</taxon>
        <taxon>Rosenbergiella</taxon>
    </lineage>
</organism>
<protein>
    <submittedName>
        <fullName evidence="1">Uncharacterized protein</fullName>
    </submittedName>
</protein>